<proteinExistence type="predicted"/>
<organism evidence="1 2">
    <name type="scientific">Glutamicibacter ardleyensis</name>
    <dbReference type="NCBI Taxonomy" id="225894"/>
    <lineage>
        <taxon>Bacteria</taxon>
        <taxon>Bacillati</taxon>
        <taxon>Actinomycetota</taxon>
        <taxon>Actinomycetes</taxon>
        <taxon>Micrococcales</taxon>
        <taxon>Micrococcaceae</taxon>
        <taxon>Glutamicibacter</taxon>
    </lineage>
</organism>
<gene>
    <name evidence="1" type="ORF">GCM10007173_03890</name>
</gene>
<sequence>MQFGEANPGGGVHELSMNWILRRGWPTCKLWKTRQLSIFGVRWTLNYFIVQRTPV</sequence>
<reference evidence="2" key="1">
    <citation type="journal article" date="2019" name="Int. J. Syst. Evol. Microbiol.">
        <title>The Global Catalogue of Microorganisms (GCM) 10K type strain sequencing project: providing services to taxonomists for standard genome sequencing and annotation.</title>
        <authorList>
            <consortium name="The Broad Institute Genomics Platform"/>
            <consortium name="The Broad Institute Genome Sequencing Center for Infectious Disease"/>
            <person name="Wu L."/>
            <person name="Ma J."/>
        </authorList>
    </citation>
    <scope>NUCLEOTIDE SEQUENCE [LARGE SCALE GENOMIC DNA]</scope>
    <source>
        <strain evidence="2">CGMCC 1.3685</strain>
    </source>
</reference>
<protein>
    <submittedName>
        <fullName evidence="1">Uncharacterized protein</fullName>
    </submittedName>
</protein>
<keyword evidence="2" id="KW-1185">Reference proteome</keyword>
<dbReference type="Proteomes" id="UP000606115">
    <property type="component" value="Unassembled WGS sequence"/>
</dbReference>
<accession>A0ABQ2D7A8</accession>
<evidence type="ECO:0000313" key="1">
    <source>
        <dbReference type="EMBL" id="GGJ48504.1"/>
    </source>
</evidence>
<comment type="caution">
    <text evidence="1">The sequence shown here is derived from an EMBL/GenBank/DDBJ whole genome shotgun (WGS) entry which is preliminary data.</text>
</comment>
<dbReference type="EMBL" id="BMKX01000001">
    <property type="protein sequence ID" value="GGJ48504.1"/>
    <property type="molecule type" value="Genomic_DNA"/>
</dbReference>
<name>A0ABQ2D7A8_9MICC</name>
<evidence type="ECO:0000313" key="2">
    <source>
        <dbReference type="Proteomes" id="UP000606115"/>
    </source>
</evidence>